<evidence type="ECO:0000313" key="3">
    <source>
        <dbReference type="Proteomes" id="UP001237642"/>
    </source>
</evidence>
<evidence type="ECO:0000256" key="1">
    <source>
        <dbReference type="SAM" id="MobiDB-lite"/>
    </source>
</evidence>
<dbReference type="AlphaFoldDB" id="A0AAD8GNK0"/>
<comment type="caution">
    <text evidence="2">The sequence shown here is derived from an EMBL/GenBank/DDBJ whole genome shotgun (WGS) entry which is preliminary data.</text>
</comment>
<evidence type="ECO:0000313" key="2">
    <source>
        <dbReference type="EMBL" id="KAK1351612.1"/>
    </source>
</evidence>
<dbReference type="PANTHER" id="PTHR31100:SF69">
    <property type="entry name" value="AT-HOOK MOTIF NUCLEAR-LOCALIZED PROTEIN 17-RELATED"/>
    <property type="match status" value="1"/>
</dbReference>
<gene>
    <name evidence="2" type="ORF">POM88_054184</name>
</gene>
<feature type="region of interest" description="Disordered" evidence="1">
    <location>
        <begin position="42"/>
        <end position="82"/>
    </location>
</feature>
<feature type="region of interest" description="Disordered" evidence="1">
    <location>
        <begin position="1"/>
        <end position="22"/>
    </location>
</feature>
<protein>
    <recommendedName>
        <fullName evidence="4">AT-hook motif nuclear-localized protein</fullName>
    </recommendedName>
</protein>
<accession>A0AAD8GNK0</accession>
<reference evidence="2" key="2">
    <citation type="submission" date="2023-05" db="EMBL/GenBank/DDBJ databases">
        <authorList>
            <person name="Schelkunov M.I."/>
        </authorList>
    </citation>
    <scope>NUCLEOTIDE SEQUENCE</scope>
    <source>
        <strain evidence="2">Hsosn_3</strain>
        <tissue evidence="2">Leaf</tissue>
    </source>
</reference>
<dbReference type="InterPro" id="IPR014476">
    <property type="entry name" value="AHL15-29"/>
</dbReference>
<keyword evidence="3" id="KW-1185">Reference proteome</keyword>
<dbReference type="GO" id="GO:0005634">
    <property type="term" value="C:nucleus"/>
    <property type="evidence" value="ECO:0007669"/>
    <property type="project" value="TreeGrafter"/>
</dbReference>
<reference evidence="2" key="1">
    <citation type="submission" date="2023-02" db="EMBL/GenBank/DDBJ databases">
        <title>Genome of toxic invasive species Heracleum sosnowskyi carries increased number of genes despite the absence of recent whole-genome duplications.</title>
        <authorList>
            <person name="Schelkunov M."/>
            <person name="Shtratnikova V."/>
            <person name="Makarenko M."/>
            <person name="Klepikova A."/>
            <person name="Omelchenko D."/>
            <person name="Novikova G."/>
            <person name="Obukhova E."/>
            <person name="Bogdanov V."/>
            <person name="Penin A."/>
            <person name="Logacheva M."/>
        </authorList>
    </citation>
    <scope>NUCLEOTIDE SEQUENCE</scope>
    <source>
        <strain evidence="2">Hsosn_3</strain>
        <tissue evidence="2">Leaf</tissue>
    </source>
</reference>
<dbReference type="PANTHER" id="PTHR31100">
    <property type="entry name" value="AT-HOOK MOTIF NUCLEAR-LOCALIZED PROTEIN 15"/>
    <property type="match status" value="1"/>
</dbReference>
<organism evidence="2 3">
    <name type="scientific">Heracleum sosnowskyi</name>
    <dbReference type="NCBI Taxonomy" id="360622"/>
    <lineage>
        <taxon>Eukaryota</taxon>
        <taxon>Viridiplantae</taxon>
        <taxon>Streptophyta</taxon>
        <taxon>Embryophyta</taxon>
        <taxon>Tracheophyta</taxon>
        <taxon>Spermatophyta</taxon>
        <taxon>Magnoliopsida</taxon>
        <taxon>eudicotyledons</taxon>
        <taxon>Gunneridae</taxon>
        <taxon>Pentapetalae</taxon>
        <taxon>asterids</taxon>
        <taxon>campanulids</taxon>
        <taxon>Apiales</taxon>
        <taxon>Apiaceae</taxon>
        <taxon>Apioideae</taxon>
        <taxon>apioid superclade</taxon>
        <taxon>Tordylieae</taxon>
        <taxon>Tordyliinae</taxon>
        <taxon>Heracleum</taxon>
    </lineage>
</organism>
<dbReference type="Proteomes" id="UP001237642">
    <property type="component" value="Unassembled WGS sequence"/>
</dbReference>
<dbReference type="GO" id="GO:0003700">
    <property type="term" value="F:DNA-binding transcription factor activity"/>
    <property type="evidence" value="ECO:0007669"/>
    <property type="project" value="TreeGrafter"/>
</dbReference>
<evidence type="ECO:0008006" key="4">
    <source>
        <dbReference type="Google" id="ProtNLM"/>
    </source>
</evidence>
<proteinExistence type="predicted"/>
<feature type="compositionally biased region" description="Polar residues" evidence="1">
    <location>
        <begin position="1"/>
        <end position="11"/>
    </location>
</feature>
<dbReference type="GO" id="GO:0003680">
    <property type="term" value="F:minor groove of adenine-thymine-rich DNA binding"/>
    <property type="evidence" value="ECO:0007669"/>
    <property type="project" value="InterPro"/>
</dbReference>
<dbReference type="EMBL" id="JAUIZM010000030">
    <property type="protein sequence ID" value="KAK1351612.1"/>
    <property type="molecule type" value="Genomic_DNA"/>
</dbReference>
<sequence length="129" mass="13603">MSVSQNLSHCSSEGDKVHPPEVILPSLPNHFVPTVNIGNSSSYSATGRAMNGGTAGHSRAKRRGRPQGSKNRPKGDNMGMKPVILDVPDGVDIIDWVADFANSNKVCITVVGGFGKVSLETFSSLVLEA</sequence>
<name>A0AAD8GNK0_9APIA</name>